<gene>
    <name evidence="1" type="ORF">GCM10008096_15910</name>
</gene>
<protein>
    <submittedName>
        <fullName evidence="1">Uncharacterized protein</fullName>
    </submittedName>
</protein>
<dbReference type="Proteomes" id="UP000642819">
    <property type="component" value="Unassembled WGS sequence"/>
</dbReference>
<evidence type="ECO:0000313" key="1">
    <source>
        <dbReference type="EMBL" id="GHD06207.1"/>
    </source>
</evidence>
<sequence length="198" mass="22042">MRLPEHVREEALAYAYRIFDHRRWERVPTSERGAVFNELVADPEFGGPLHPYMTDGEIRVWLKDSVAKEYPRALEGIGGTAKFTARRYPGPSAIIHAALGVEWTVVSGTIEQKPMRCEARGPNGDSVTVFWGPLRGLRDLHWAASRARVLGTARVAIAITRPSMRPLPAGEWSDVEALCNLIGVNSYSVMYAPRTVNS</sequence>
<comment type="caution">
    <text evidence="1">The sequence shown here is derived from an EMBL/GenBank/DDBJ whole genome shotgun (WGS) entry which is preliminary data.</text>
</comment>
<reference evidence="2" key="1">
    <citation type="journal article" date="2019" name="Int. J. Syst. Evol. Microbiol.">
        <title>The Global Catalogue of Microorganisms (GCM) 10K type strain sequencing project: providing services to taxonomists for standard genome sequencing and annotation.</title>
        <authorList>
            <consortium name="The Broad Institute Genomics Platform"/>
            <consortium name="The Broad Institute Genome Sequencing Center for Infectious Disease"/>
            <person name="Wu L."/>
            <person name="Ma J."/>
        </authorList>
    </citation>
    <scope>NUCLEOTIDE SEQUENCE [LARGE SCALE GENOMIC DNA]</scope>
    <source>
        <strain evidence="2">KCTC 19466</strain>
    </source>
</reference>
<proteinExistence type="predicted"/>
<evidence type="ECO:0000313" key="2">
    <source>
        <dbReference type="Proteomes" id="UP000642819"/>
    </source>
</evidence>
<accession>A0ABQ3GJF4</accession>
<name>A0ABQ3GJF4_9MICC</name>
<organism evidence="1 2">
    <name type="scientific">Zhihengliuella salsuginis</name>
    <dbReference type="NCBI Taxonomy" id="578222"/>
    <lineage>
        <taxon>Bacteria</taxon>
        <taxon>Bacillati</taxon>
        <taxon>Actinomycetota</taxon>
        <taxon>Actinomycetes</taxon>
        <taxon>Micrococcales</taxon>
        <taxon>Micrococcaceae</taxon>
        <taxon>Zhihengliuella</taxon>
    </lineage>
</organism>
<dbReference type="EMBL" id="BMXK01000006">
    <property type="protein sequence ID" value="GHD06207.1"/>
    <property type="molecule type" value="Genomic_DNA"/>
</dbReference>
<keyword evidence="2" id="KW-1185">Reference proteome</keyword>